<dbReference type="AlphaFoldDB" id="A0A368GYN3"/>
<dbReference type="Gene3D" id="3.10.100.10">
    <property type="entry name" value="Mannose-Binding Protein A, subunit A"/>
    <property type="match status" value="1"/>
</dbReference>
<evidence type="ECO:0000259" key="3">
    <source>
        <dbReference type="PROSITE" id="PS50041"/>
    </source>
</evidence>
<protein>
    <recommendedName>
        <fullName evidence="3">C-type lectin domain-containing protein</fullName>
    </recommendedName>
</protein>
<feature type="domain" description="C-type lectin" evidence="3">
    <location>
        <begin position="481"/>
        <end position="597"/>
    </location>
</feature>
<feature type="region of interest" description="Disordered" evidence="1">
    <location>
        <begin position="27"/>
        <end position="53"/>
    </location>
</feature>
<dbReference type="InterPro" id="IPR001304">
    <property type="entry name" value="C-type_lectin-like"/>
</dbReference>
<feature type="compositionally biased region" description="Polar residues" evidence="1">
    <location>
        <begin position="94"/>
        <end position="106"/>
    </location>
</feature>
<dbReference type="OrthoDB" id="10639524at2759"/>
<dbReference type="EMBL" id="JOJR01000051">
    <property type="protein sequence ID" value="RCN48097.1"/>
    <property type="molecule type" value="Genomic_DNA"/>
</dbReference>
<reference evidence="4 5" key="1">
    <citation type="submission" date="2014-10" db="EMBL/GenBank/DDBJ databases">
        <title>Draft genome of the hookworm Ancylostoma caninum.</title>
        <authorList>
            <person name="Mitreva M."/>
        </authorList>
    </citation>
    <scope>NUCLEOTIDE SEQUENCE [LARGE SCALE GENOMIC DNA]</scope>
    <source>
        <strain evidence="4 5">Baltimore</strain>
    </source>
</reference>
<proteinExistence type="predicted"/>
<sequence length="621" mass="69674">MKIALLFQLLWITVIIGGTSAYNPLPTEEGFTNTSPSTSLPESTQDEEEESTSLFVSSCEFNEEEDDEQGNEDRSMSMVFSHKKRNKREDALTTHANQETTASSHISHSDEDADDEVCPAWLGRRGEMIIRSSPSPCRAEKAGETTTVKSIEVTESNKPSRDEKEETTPLTTEVTTEADLTSTKEMTTLENKEDVSTSAAINTSEKLKFPTVNITRDGGKEVHFYVSKVPVLRLPTCCFKETTPLTTEVTAEADLTSTKEMTTLENKEDVSTLAAINTPEKLKFPIVNITRDGGEEVHFYFVNESSTWMRAHVSCRTMGLNLGEFRSGQESDDALKIYRSNHCKGCKGLLWVGAQRKKGSCFELSSLDRPHDGGTFKNGIISDLRYAQEIALEQNFESWSSSRNCLAVSIEDGNFIATECARDAETNSDVLRVPKGYICTDTIEPKSFVLDAVLEAKSRPLLYIRNDGTVVHHFKGEGRYFEFTIYYLKIISNLITSWARAEILCSRAGYFLGSFEDDSEAKYIISQYRRHHQGNKMGLLWLGALKVGESIFDYEYVYDKTNVPDIPDSWLGGYADSEEEFCLTISLEHAKLVPRDCIGGFNRNFGWSWSVVGFVCTKIQR</sequence>
<feature type="region of interest" description="Disordered" evidence="1">
    <location>
        <begin position="83"/>
        <end position="114"/>
    </location>
</feature>
<keyword evidence="2" id="KW-0732">Signal</keyword>
<accession>A0A368GYN3</accession>
<dbReference type="PROSITE" id="PS50041">
    <property type="entry name" value="C_TYPE_LECTIN_2"/>
    <property type="match status" value="1"/>
</dbReference>
<dbReference type="InterPro" id="IPR016187">
    <property type="entry name" value="CTDL_fold"/>
</dbReference>
<organism evidence="4 5">
    <name type="scientific">Ancylostoma caninum</name>
    <name type="common">Dog hookworm</name>
    <dbReference type="NCBI Taxonomy" id="29170"/>
    <lineage>
        <taxon>Eukaryota</taxon>
        <taxon>Metazoa</taxon>
        <taxon>Ecdysozoa</taxon>
        <taxon>Nematoda</taxon>
        <taxon>Chromadorea</taxon>
        <taxon>Rhabditida</taxon>
        <taxon>Rhabditina</taxon>
        <taxon>Rhabditomorpha</taxon>
        <taxon>Strongyloidea</taxon>
        <taxon>Ancylostomatidae</taxon>
        <taxon>Ancylostomatinae</taxon>
        <taxon>Ancylostoma</taxon>
    </lineage>
</organism>
<feature type="signal peptide" evidence="2">
    <location>
        <begin position="1"/>
        <end position="21"/>
    </location>
</feature>
<evidence type="ECO:0000256" key="1">
    <source>
        <dbReference type="SAM" id="MobiDB-lite"/>
    </source>
</evidence>
<dbReference type="InterPro" id="IPR016186">
    <property type="entry name" value="C-type_lectin-like/link_sf"/>
</dbReference>
<feature type="compositionally biased region" description="Polar residues" evidence="1">
    <location>
        <begin position="30"/>
        <end position="41"/>
    </location>
</feature>
<comment type="caution">
    <text evidence="4">The sequence shown here is derived from an EMBL/GenBank/DDBJ whole genome shotgun (WGS) entry which is preliminary data.</text>
</comment>
<name>A0A368GYN3_ANCCA</name>
<feature type="compositionally biased region" description="Basic and acidic residues" evidence="1">
    <location>
        <begin position="158"/>
        <end position="167"/>
    </location>
</feature>
<feature type="region of interest" description="Disordered" evidence="1">
    <location>
        <begin position="134"/>
        <end position="172"/>
    </location>
</feature>
<evidence type="ECO:0000313" key="4">
    <source>
        <dbReference type="EMBL" id="RCN48097.1"/>
    </source>
</evidence>
<dbReference type="SUPFAM" id="SSF56436">
    <property type="entry name" value="C-type lectin-like"/>
    <property type="match status" value="2"/>
</dbReference>
<gene>
    <name evidence="4" type="ORF">ANCCAN_05782</name>
</gene>
<keyword evidence="5" id="KW-1185">Reference proteome</keyword>
<evidence type="ECO:0000313" key="5">
    <source>
        <dbReference type="Proteomes" id="UP000252519"/>
    </source>
</evidence>
<evidence type="ECO:0000256" key="2">
    <source>
        <dbReference type="SAM" id="SignalP"/>
    </source>
</evidence>
<dbReference type="Proteomes" id="UP000252519">
    <property type="component" value="Unassembled WGS sequence"/>
</dbReference>
<feature type="chain" id="PRO_5016570933" description="C-type lectin domain-containing protein" evidence="2">
    <location>
        <begin position="22"/>
        <end position="621"/>
    </location>
</feature>
<feature type="compositionally biased region" description="Polar residues" evidence="1">
    <location>
        <begin position="144"/>
        <end position="157"/>
    </location>
</feature>